<proteinExistence type="predicted"/>
<reference evidence="2 3" key="1">
    <citation type="submission" date="2023-10" db="EMBL/GenBank/DDBJ databases">
        <title>Rubellicoccus peritrichatus gen. nov., sp. nov., isolated from an algae of coral reef tank.</title>
        <authorList>
            <person name="Luo J."/>
        </authorList>
    </citation>
    <scope>NUCLEOTIDE SEQUENCE [LARGE SCALE GENOMIC DNA]</scope>
    <source>
        <strain evidence="2 3">CR14</strain>
    </source>
</reference>
<dbReference type="NCBIfam" id="TIGR02532">
    <property type="entry name" value="IV_pilin_GFxxxE"/>
    <property type="match status" value="1"/>
</dbReference>
<dbReference type="SUPFAM" id="SSF54523">
    <property type="entry name" value="Pili subunits"/>
    <property type="match status" value="1"/>
</dbReference>
<evidence type="ECO:0000256" key="1">
    <source>
        <dbReference type="SAM" id="Phobius"/>
    </source>
</evidence>
<gene>
    <name evidence="2" type="ORF">RZN69_09925</name>
</gene>
<accession>A0AAQ3LDC9</accession>
<evidence type="ECO:0000313" key="3">
    <source>
        <dbReference type="Proteomes" id="UP001304300"/>
    </source>
</evidence>
<dbReference type="InterPro" id="IPR012902">
    <property type="entry name" value="N_methyl_site"/>
</dbReference>
<keyword evidence="1" id="KW-1133">Transmembrane helix</keyword>
<protein>
    <submittedName>
        <fullName evidence="2">Type II secretion system protein</fullName>
    </submittedName>
</protein>
<dbReference type="PANTHER" id="PTHR30093:SF2">
    <property type="entry name" value="TYPE II SECRETION SYSTEM PROTEIN H"/>
    <property type="match status" value="1"/>
</dbReference>
<feature type="transmembrane region" description="Helical" evidence="1">
    <location>
        <begin position="16"/>
        <end position="37"/>
    </location>
</feature>
<dbReference type="Gene3D" id="3.30.700.10">
    <property type="entry name" value="Glycoprotein, Type 4 Pilin"/>
    <property type="match status" value="1"/>
</dbReference>
<name>A0AAQ3LDC9_9BACT</name>
<dbReference type="KEGG" id="puo:RZN69_09925"/>
<dbReference type="PANTHER" id="PTHR30093">
    <property type="entry name" value="GENERAL SECRETION PATHWAY PROTEIN G"/>
    <property type="match status" value="1"/>
</dbReference>
<dbReference type="Proteomes" id="UP001304300">
    <property type="component" value="Chromosome"/>
</dbReference>
<dbReference type="EMBL" id="CP136920">
    <property type="protein sequence ID" value="WOO43406.1"/>
    <property type="molecule type" value="Genomic_DNA"/>
</dbReference>
<sequence>MHQSTFNSNNDHKRSGFTLTELLVVIAIIGVLSAILIPTIGSVREKSNTTEGVATMRQIGTTSLIYAQDNRGRLPGPSWWGVHATASTGLPKALYPYYHGVEVPASEKGKILEPFVPNFLRELCEENPGQTLYIITSDNIEGSSTENAWRGEGGKPQASPWGYLKYNEMPLTLEAIAAQAADRPKSRRGLPSVELMRNAAVFDESLSYSDWMASPYGGNYLALMADGHVQVRDGGGVAKTNWAK</sequence>
<dbReference type="AlphaFoldDB" id="A0AAQ3LDC9"/>
<keyword evidence="3" id="KW-1185">Reference proteome</keyword>
<dbReference type="Pfam" id="PF07963">
    <property type="entry name" value="N_methyl"/>
    <property type="match status" value="1"/>
</dbReference>
<evidence type="ECO:0000313" key="2">
    <source>
        <dbReference type="EMBL" id="WOO43406.1"/>
    </source>
</evidence>
<keyword evidence="1" id="KW-0472">Membrane</keyword>
<keyword evidence="1" id="KW-0812">Transmembrane</keyword>
<dbReference type="InterPro" id="IPR045584">
    <property type="entry name" value="Pilin-like"/>
</dbReference>
<organism evidence="2 3">
    <name type="scientific">Rubellicoccus peritrichatus</name>
    <dbReference type="NCBI Taxonomy" id="3080537"/>
    <lineage>
        <taxon>Bacteria</taxon>
        <taxon>Pseudomonadati</taxon>
        <taxon>Verrucomicrobiota</taxon>
        <taxon>Opitutia</taxon>
        <taxon>Puniceicoccales</taxon>
        <taxon>Cerasicoccaceae</taxon>
        <taxon>Rubellicoccus</taxon>
    </lineage>
</organism>
<dbReference type="RefSeq" id="WP_317835957.1">
    <property type="nucleotide sequence ID" value="NZ_CP136920.1"/>
</dbReference>